<dbReference type="AlphaFoldDB" id="A0A645BF13"/>
<organism evidence="1">
    <name type="scientific">bioreactor metagenome</name>
    <dbReference type="NCBI Taxonomy" id="1076179"/>
    <lineage>
        <taxon>unclassified sequences</taxon>
        <taxon>metagenomes</taxon>
        <taxon>ecological metagenomes</taxon>
    </lineage>
</organism>
<comment type="caution">
    <text evidence="1">The sequence shown here is derived from an EMBL/GenBank/DDBJ whole genome shotgun (WGS) entry which is preliminary data.</text>
</comment>
<accession>A0A645BF13</accession>
<proteinExistence type="predicted"/>
<evidence type="ECO:0000313" key="1">
    <source>
        <dbReference type="EMBL" id="MPM64045.1"/>
    </source>
</evidence>
<name>A0A645BF13_9ZZZZ</name>
<sequence>MTQKSKKNTGCRLSFSSKQGKVRIYKGVLSALGEPRFIQFLINPEKKMLILCGSNTRLSECIEVPSKEYQARNGFVLNGHSFIRRIFSIMRWVPLGTYLVDGIYDKDLSCVVFALEQNTLIERDDDDDDDDD</sequence>
<protein>
    <submittedName>
        <fullName evidence="1">Uncharacterized protein</fullName>
    </submittedName>
</protein>
<dbReference type="EMBL" id="VSSQ01019744">
    <property type="protein sequence ID" value="MPM64045.1"/>
    <property type="molecule type" value="Genomic_DNA"/>
</dbReference>
<gene>
    <name evidence="1" type="ORF">SDC9_110931</name>
</gene>
<reference evidence="1" key="1">
    <citation type="submission" date="2019-08" db="EMBL/GenBank/DDBJ databases">
        <authorList>
            <person name="Kucharzyk K."/>
            <person name="Murdoch R.W."/>
            <person name="Higgins S."/>
            <person name="Loffler F."/>
        </authorList>
    </citation>
    <scope>NUCLEOTIDE SEQUENCE</scope>
</reference>